<reference evidence="2" key="1">
    <citation type="submission" date="2019-01" db="EMBL/GenBank/DDBJ databases">
        <authorList>
            <consortium name="Genoscope - CEA"/>
            <person name="William W."/>
        </authorList>
    </citation>
    <scope>NUCLEOTIDE SEQUENCE</scope>
    <source>
        <strain evidence="2">CR-1</strain>
    </source>
</reference>
<gene>
    <name evidence="2" type="ORF">EPICR_10296</name>
</gene>
<proteinExistence type="predicted"/>
<dbReference type="EMBL" id="CAACVI010000001">
    <property type="protein sequence ID" value="VEN72797.1"/>
    <property type="molecule type" value="Genomic_DNA"/>
</dbReference>
<feature type="region of interest" description="Disordered" evidence="1">
    <location>
        <begin position="37"/>
        <end position="61"/>
    </location>
</feature>
<accession>A0A484HE65</accession>
<feature type="compositionally biased region" description="Basic and acidic residues" evidence="1">
    <location>
        <begin position="49"/>
        <end position="61"/>
    </location>
</feature>
<evidence type="ECO:0000256" key="1">
    <source>
        <dbReference type="SAM" id="MobiDB-lite"/>
    </source>
</evidence>
<dbReference type="AlphaFoldDB" id="A0A484HE65"/>
<sequence>MNPLSKLKDMLMALKEKGAEEVVEGALELLAEPLGYKIIPSDDGDEPPENSKNKERRRNGD</sequence>
<evidence type="ECO:0000313" key="2">
    <source>
        <dbReference type="EMBL" id="VEN72797.1"/>
    </source>
</evidence>
<organism evidence="2">
    <name type="scientific">uncultured Desulfobacteraceae bacterium</name>
    <dbReference type="NCBI Taxonomy" id="218296"/>
    <lineage>
        <taxon>Bacteria</taxon>
        <taxon>Pseudomonadati</taxon>
        <taxon>Thermodesulfobacteriota</taxon>
        <taxon>Desulfobacteria</taxon>
        <taxon>Desulfobacterales</taxon>
        <taxon>Desulfobacteraceae</taxon>
        <taxon>environmental samples</taxon>
    </lineage>
</organism>
<name>A0A484HE65_9BACT</name>
<protein>
    <submittedName>
        <fullName evidence="2">Uncharacterized protein</fullName>
    </submittedName>
</protein>